<evidence type="ECO:0000313" key="1">
    <source>
        <dbReference type="Proteomes" id="UP000515158"/>
    </source>
</evidence>
<protein>
    <submittedName>
        <fullName evidence="2">Uncharacterized protein LOC117647840</fullName>
    </submittedName>
</protein>
<dbReference type="KEGG" id="tpal:117647840"/>
<dbReference type="Proteomes" id="UP000515158">
    <property type="component" value="Unplaced"/>
</dbReference>
<proteinExistence type="predicted"/>
<accession>A0A6P8ZBX6</accession>
<evidence type="ECO:0000313" key="2">
    <source>
        <dbReference type="RefSeq" id="XP_034245702.1"/>
    </source>
</evidence>
<feature type="non-terminal residue" evidence="2">
    <location>
        <position position="1"/>
    </location>
</feature>
<keyword evidence="1" id="KW-1185">Reference proteome</keyword>
<dbReference type="AlphaFoldDB" id="A0A6P8ZBX6"/>
<dbReference type="RefSeq" id="XP_034245702.1">
    <property type="nucleotide sequence ID" value="XM_034389811.1"/>
</dbReference>
<dbReference type="GeneID" id="117647840"/>
<organism evidence="2">
    <name type="scientific">Thrips palmi</name>
    <name type="common">Melon thrips</name>
    <dbReference type="NCBI Taxonomy" id="161013"/>
    <lineage>
        <taxon>Eukaryota</taxon>
        <taxon>Metazoa</taxon>
        <taxon>Ecdysozoa</taxon>
        <taxon>Arthropoda</taxon>
        <taxon>Hexapoda</taxon>
        <taxon>Insecta</taxon>
        <taxon>Pterygota</taxon>
        <taxon>Neoptera</taxon>
        <taxon>Paraneoptera</taxon>
        <taxon>Thysanoptera</taxon>
        <taxon>Terebrantia</taxon>
        <taxon>Thripoidea</taxon>
        <taxon>Thripidae</taxon>
        <taxon>Thrips</taxon>
    </lineage>
</organism>
<sequence length="152" mass="17478">LALPYLFQVSTCAKKGKNKQWRPSRYEVGEALLLHVKTIGDIEPTLLNRLKEKYEPFNLSLGHQAIVVGPDVDSIQQSYIRVNNILYKVDNARKALDITFKIFHSLDGKYHTEAEREWLFLERAVYGINEGKDGDGRIKSICCEYLKFKSSN</sequence>
<dbReference type="InParanoid" id="A0A6P8ZBX6"/>
<gene>
    <name evidence="2" type="primary">LOC117647840</name>
</gene>
<reference evidence="2" key="1">
    <citation type="submission" date="2025-08" db="UniProtKB">
        <authorList>
            <consortium name="RefSeq"/>
        </authorList>
    </citation>
    <scope>IDENTIFICATION</scope>
    <source>
        <tissue evidence="2">Total insect</tissue>
    </source>
</reference>
<name>A0A6P8ZBX6_THRPL</name>
<dbReference type="OrthoDB" id="3598281at2759"/>